<dbReference type="CDD" id="cd04511">
    <property type="entry name" value="NUDIX_Hydrolase"/>
    <property type="match status" value="1"/>
</dbReference>
<dbReference type="PROSITE" id="PS51462">
    <property type="entry name" value="NUDIX"/>
    <property type="match status" value="1"/>
</dbReference>
<accession>A0A381YJA1</accession>
<feature type="domain" description="Nudix hydrolase" evidence="1">
    <location>
        <begin position="36"/>
        <end position="163"/>
    </location>
</feature>
<organism evidence="2">
    <name type="scientific">marine metagenome</name>
    <dbReference type="NCBI Taxonomy" id="408172"/>
    <lineage>
        <taxon>unclassified sequences</taxon>
        <taxon>metagenomes</taxon>
        <taxon>ecological metagenomes</taxon>
    </lineage>
</organism>
<dbReference type="EMBL" id="UINC01018382">
    <property type="protein sequence ID" value="SVA77166.1"/>
    <property type="molecule type" value="Genomic_DNA"/>
</dbReference>
<dbReference type="PANTHER" id="PTHR43222">
    <property type="entry name" value="NUDIX HYDROLASE 23"/>
    <property type="match status" value="1"/>
</dbReference>
<dbReference type="PANTHER" id="PTHR43222:SF2">
    <property type="entry name" value="NUDIX HYDROLASE 23, CHLOROPLASTIC"/>
    <property type="match status" value="1"/>
</dbReference>
<dbReference type="InterPro" id="IPR000086">
    <property type="entry name" value="NUDIX_hydrolase_dom"/>
</dbReference>
<evidence type="ECO:0000259" key="1">
    <source>
        <dbReference type="PROSITE" id="PS51462"/>
    </source>
</evidence>
<dbReference type="Gene3D" id="2.20.70.10">
    <property type="match status" value="1"/>
</dbReference>
<dbReference type="InterPro" id="IPR029401">
    <property type="entry name" value="Nudix_N"/>
</dbReference>
<dbReference type="Pfam" id="PF00293">
    <property type="entry name" value="NUDIX"/>
    <property type="match status" value="1"/>
</dbReference>
<evidence type="ECO:0000313" key="2">
    <source>
        <dbReference type="EMBL" id="SVA77166.1"/>
    </source>
</evidence>
<dbReference type="InterPro" id="IPR015797">
    <property type="entry name" value="NUDIX_hydrolase-like_dom_sf"/>
</dbReference>
<dbReference type="SUPFAM" id="SSF55811">
    <property type="entry name" value="Nudix"/>
    <property type="match status" value="1"/>
</dbReference>
<sequence length="179" mass="20279">MKFCSQCAQQLSFKVPEGDNLPRYICDSCGMIHYQNPKIVAGCIPEWEGRILLCRRAIEPRHGLWTIPAGFMENSETVEQAAARETREEACAKINIAGLYGIYNIPHVNQVYMIFRGPLADGAFAPGVESLETALYEEADIPWSEIAFPVVHNVLKRYFRDRQHGDFATFVDTVEPRRA</sequence>
<dbReference type="Pfam" id="PF14803">
    <property type="entry name" value="Zn_ribbon_Nudix"/>
    <property type="match status" value="1"/>
</dbReference>
<name>A0A381YJA1_9ZZZZ</name>
<dbReference type="Gene3D" id="3.90.79.10">
    <property type="entry name" value="Nucleoside Triphosphate Pyrophosphohydrolase"/>
    <property type="match status" value="1"/>
</dbReference>
<reference evidence="2" key="1">
    <citation type="submission" date="2018-05" db="EMBL/GenBank/DDBJ databases">
        <authorList>
            <person name="Lanie J.A."/>
            <person name="Ng W.-L."/>
            <person name="Kazmierczak K.M."/>
            <person name="Andrzejewski T.M."/>
            <person name="Davidsen T.M."/>
            <person name="Wayne K.J."/>
            <person name="Tettelin H."/>
            <person name="Glass J.I."/>
            <person name="Rusch D."/>
            <person name="Podicherti R."/>
            <person name="Tsui H.-C.T."/>
            <person name="Winkler M.E."/>
        </authorList>
    </citation>
    <scope>NUCLEOTIDE SEQUENCE</scope>
</reference>
<proteinExistence type="predicted"/>
<dbReference type="AlphaFoldDB" id="A0A381YJA1"/>
<protein>
    <recommendedName>
        <fullName evidence="1">Nudix hydrolase domain-containing protein</fullName>
    </recommendedName>
</protein>
<gene>
    <name evidence="2" type="ORF">METZ01_LOCUS130020</name>
</gene>